<reference evidence="2" key="1">
    <citation type="submission" date="2014-09" db="EMBL/GenBank/DDBJ databases">
        <authorList>
            <person name="Magalhaes I.L.F."/>
            <person name="Oliveira U."/>
            <person name="Santos F.R."/>
            <person name="Vidigal T.H.D.A."/>
            <person name="Brescovit A.D."/>
            <person name="Santos A.J."/>
        </authorList>
    </citation>
    <scope>NUCLEOTIDE SEQUENCE</scope>
    <source>
        <tissue evidence="2">Shoot tissue taken approximately 20 cm above the soil surface</tissue>
    </source>
</reference>
<feature type="region of interest" description="Disordered" evidence="1">
    <location>
        <begin position="1"/>
        <end position="84"/>
    </location>
</feature>
<reference evidence="2" key="2">
    <citation type="journal article" date="2015" name="Data Brief">
        <title>Shoot transcriptome of the giant reed, Arundo donax.</title>
        <authorList>
            <person name="Barrero R.A."/>
            <person name="Guerrero F.D."/>
            <person name="Moolhuijzen P."/>
            <person name="Goolsby J.A."/>
            <person name="Tidwell J."/>
            <person name="Bellgard S.E."/>
            <person name="Bellgard M.I."/>
        </authorList>
    </citation>
    <scope>NUCLEOTIDE SEQUENCE</scope>
    <source>
        <tissue evidence="2">Shoot tissue taken approximately 20 cm above the soil surface</tissue>
    </source>
</reference>
<accession>A0A0A9D774</accession>
<feature type="compositionally biased region" description="Polar residues" evidence="1">
    <location>
        <begin position="30"/>
        <end position="39"/>
    </location>
</feature>
<evidence type="ECO:0000256" key="1">
    <source>
        <dbReference type="SAM" id="MobiDB-lite"/>
    </source>
</evidence>
<evidence type="ECO:0000313" key="2">
    <source>
        <dbReference type="EMBL" id="JAD84464.1"/>
    </source>
</evidence>
<proteinExistence type="predicted"/>
<sequence length="84" mass="9077">MHEISSLFLGNTFHRPGMHTHSNLIRRLSRTSQSQNQGPVGSRYRGKGSPGAAPPASASSPEPSSRHPHHLPRPPPRCGHSRGS</sequence>
<name>A0A0A9D774_ARUDO</name>
<dbReference type="EMBL" id="GBRH01213431">
    <property type="protein sequence ID" value="JAD84464.1"/>
    <property type="molecule type" value="Transcribed_RNA"/>
</dbReference>
<dbReference type="AlphaFoldDB" id="A0A0A9D774"/>
<organism evidence="2">
    <name type="scientific">Arundo donax</name>
    <name type="common">Giant reed</name>
    <name type="synonym">Donax arundinaceus</name>
    <dbReference type="NCBI Taxonomy" id="35708"/>
    <lineage>
        <taxon>Eukaryota</taxon>
        <taxon>Viridiplantae</taxon>
        <taxon>Streptophyta</taxon>
        <taxon>Embryophyta</taxon>
        <taxon>Tracheophyta</taxon>
        <taxon>Spermatophyta</taxon>
        <taxon>Magnoliopsida</taxon>
        <taxon>Liliopsida</taxon>
        <taxon>Poales</taxon>
        <taxon>Poaceae</taxon>
        <taxon>PACMAD clade</taxon>
        <taxon>Arundinoideae</taxon>
        <taxon>Arundineae</taxon>
        <taxon>Arundo</taxon>
    </lineage>
</organism>
<feature type="compositionally biased region" description="Low complexity" evidence="1">
    <location>
        <begin position="50"/>
        <end position="63"/>
    </location>
</feature>
<protein>
    <submittedName>
        <fullName evidence="2">Uncharacterized protein</fullName>
    </submittedName>
</protein>